<keyword evidence="4" id="KW-0479">Metal-binding</keyword>
<evidence type="ECO:0000313" key="7">
    <source>
        <dbReference type="EMBL" id="BEH91477.1"/>
    </source>
</evidence>
<dbReference type="RefSeq" id="WP_161831556.1">
    <property type="nucleotide sequence ID" value="NZ_AP028127.1"/>
</dbReference>
<keyword evidence="5" id="KW-0460">Magnesium</keyword>
<dbReference type="PANTHER" id="PTHR12001:SF69">
    <property type="entry name" value="ALL TRANS-POLYPRENYL-DIPHOSPHATE SYNTHASE PDSS1"/>
    <property type="match status" value="1"/>
</dbReference>
<reference evidence="7" key="1">
    <citation type="journal article" date="2024" name="Int. J. Syst. Evol. Microbiol.">
        <title>Turicibacter faecis sp. nov., isolated from faeces of heart failure mouse model.</title>
        <authorList>
            <person name="Imamura Y."/>
            <person name="Motooka D."/>
            <person name="Nakajima Y."/>
            <person name="Ito S."/>
            <person name="Kitakaze M."/>
            <person name="Iida T."/>
            <person name="Nakamura S."/>
        </authorList>
    </citation>
    <scope>NUCLEOTIDE SEQUENCE</scope>
    <source>
        <strain evidence="7">TC023</strain>
    </source>
</reference>
<evidence type="ECO:0000256" key="1">
    <source>
        <dbReference type="ARBA" id="ARBA00001946"/>
    </source>
</evidence>
<protein>
    <submittedName>
        <fullName evidence="7">Geranylgeranyl pyrophosphate synthase</fullName>
    </submittedName>
</protein>
<keyword evidence="3 6" id="KW-0808">Transferase</keyword>
<evidence type="ECO:0000256" key="3">
    <source>
        <dbReference type="ARBA" id="ARBA00022679"/>
    </source>
</evidence>
<dbReference type="InterPro" id="IPR033749">
    <property type="entry name" value="Polyprenyl_synt_CS"/>
</dbReference>
<accession>A0ABM8IQ40</accession>
<dbReference type="PANTHER" id="PTHR12001">
    <property type="entry name" value="GERANYLGERANYL PYROPHOSPHATE SYNTHASE"/>
    <property type="match status" value="1"/>
</dbReference>
<keyword evidence="8" id="KW-1185">Reference proteome</keyword>
<dbReference type="PROSITE" id="PS00723">
    <property type="entry name" value="POLYPRENYL_SYNTHASE_1"/>
    <property type="match status" value="1"/>
</dbReference>
<dbReference type="InterPro" id="IPR008949">
    <property type="entry name" value="Isoprenoid_synthase_dom_sf"/>
</dbReference>
<name>A0ABM8IQ40_9FIRM</name>
<dbReference type="SFLD" id="SFLDS00005">
    <property type="entry name" value="Isoprenoid_Synthase_Type_I"/>
    <property type="match status" value="1"/>
</dbReference>
<organism evidence="7 8">
    <name type="scientific">Turicibacter faecis</name>
    <dbReference type="NCBI Taxonomy" id="2963365"/>
    <lineage>
        <taxon>Bacteria</taxon>
        <taxon>Bacillati</taxon>
        <taxon>Bacillota</taxon>
        <taxon>Erysipelotrichia</taxon>
        <taxon>Erysipelotrichales</taxon>
        <taxon>Turicibacteraceae</taxon>
        <taxon>Turicibacter</taxon>
    </lineage>
</organism>
<dbReference type="EMBL" id="AP028127">
    <property type="protein sequence ID" value="BEH91477.1"/>
    <property type="molecule type" value="Genomic_DNA"/>
</dbReference>
<comment type="similarity">
    <text evidence="2 6">Belongs to the FPP/GGPP synthase family.</text>
</comment>
<evidence type="ECO:0000256" key="6">
    <source>
        <dbReference type="RuleBase" id="RU004466"/>
    </source>
</evidence>
<evidence type="ECO:0000256" key="5">
    <source>
        <dbReference type="ARBA" id="ARBA00022842"/>
    </source>
</evidence>
<dbReference type="Pfam" id="PF00348">
    <property type="entry name" value="polyprenyl_synt"/>
    <property type="match status" value="1"/>
</dbReference>
<evidence type="ECO:0000256" key="4">
    <source>
        <dbReference type="ARBA" id="ARBA00022723"/>
    </source>
</evidence>
<dbReference type="Proteomes" id="UP001432099">
    <property type="component" value="Chromosome"/>
</dbReference>
<dbReference type="SUPFAM" id="SSF48576">
    <property type="entry name" value="Terpenoid synthases"/>
    <property type="match status" value="1"/>
</dbReference>
<dbReference type="Gene3D" id="1.10.600.10">
    <property type="entry name" value="Farnesyl Diphosphate Synthase"/>
    <property type="match status" value="1"/>
</dbReference>
<evidence type="ECO:0000313" key="8">
    <source>
        <dbReference type="Proteomes" id="UP001432099"/>
    </source>
</evidence>
<dbReference type="CDD" id="cd00685">
    <property type="entry name" value="Trans_IPPS_HT"/>
    <property type="match status" value="1"/>
</dbReference>
<proteinExistence type="inferred from homology"/>
<dbReference type="PROSITE" id="PS00444">
    <property type="entry name" value="POLYPRENYL_SYNTHASE_2"/>
    <property type="match status" value="1"/>
</dbReference>
<gene>
    <name evidence="7" type="ORF">T23_15790</name>
</gene>
<sequence>MNSFWQDNPRMMNHLFEVNGVIEQSMTVKQEKMNEILQDLAKSGGKRVRPGLCLIGAGFGAKSFKSIYPLAAVVEMLHLATLVHDDIIDDATHRRGSLTTQKKYGKDYAVYTGDYIFTKCFELLAKNYELHHMRELSRAVSRVCVGEIEQFDGRFKTHDSVKKYLKIVGAKTSALLATSLAIGAYEAGCDEKLCRKLGKIGLHLGNAFQIIDDILDYKGDTSRVGKTLGNDLKQGYYTLPLIYALKTDDAHLNELLSKGHYDDADVQKIIERVDELGGIDQALELAQKYTKKSLKEISALPSCQARDDLEWIVKKLLKRDH</sequence>
<dbReference type="InterPro" id="IPR000092">
    <property type="entry name" value="Polyprenyl_synt"/>
</dbReference>
<comment type="cofactor">
    <cofactor evidence="1">
        <name>Mg(2+)</name>
        <dbReference type="ChEBI" id="CHEBI:18420"/>
    </cofactor>
</comment>
<evidence type="ECO:0000256" key="2">
    <source>
        <dbReference type="ARBA" id="ARBA00006706"/>
    </source>
</evidence>